<dbReference type="Proteomes" id="UP000435138">
    <property type="component" value="Unassembled WGS sequence"/>
</dbReference>
<dbReference type="NCBIfam" id="TIGR00229">
    <property type="entry name" value="sensory_box"/>
    <property type="match status" value="1"/>
</dbReference>
<keyword evidence="11" id="KW-0547">Nucleotide-binding</keyword>
<keyword evidence="12" id="KW-0418">Kinase</keyword>
<evidence type="ECO:0000256" key="15">
    <source>
        <dbReference type="ARBA" id="ARBA00023026"/>
    </source>
</evidence>
<evidence type="ECO:0000256" key="7">
    <source>
        <dbReference type="ARBA" id="ARBA00022630"/>
    </source>
</evidence>
<evidence type="ECO:0000259" key="17">
    <source>
        <dbReference type="PROSITE" id="PS50113"/>
    </source>
</evidence>
<evidence type="ECO:0000256" key="16">
    <source>
        <dbReference type="ARBA" id="ARBA00023170"/>
    </source>
</evidence>
<evidence type="ECO:0000256" key="14">
    <source>
        <dbReference type="ARBA" id="ARBA00022991"/>
    </source>
</evidence>
<keyword evidence="15" id="KW-0843">Virulence</keyword>
<dbReference type="InterPro" id="IPR000700">
    <property type="entry name" value="PAS-assoc_C"/>
</dbReference>
<dbReference type="SMART" id="SM00911">
    <property type="entry name" value="HWE_HK"/>
    <property type="match status" value="1"/>
</dbReference>
<evidence type="ECO:0000256" key="8">
    <source>
        <dbReference type="ARBA" id="ARBA00022643"/>
    </source>
</evidence>
<evidence type="ECO:0000256" key="2">
    <source>
        <dbReference type="ARBA" id="ARBA00012438"/>
    </source>
</evidence>
<gene>
    <name evidence="18" type="ORF">GAO09_00105</name>
</gene>
<evidence type="ECO:0000256" key="11">
    <source>
        <dbReference type="ARBA" id="ARBA00022741"/>
    </source>
</evidence>
<dbReference type="Pfam" id="PF08447">
    <property type="entry name" value="PAS_3"/>
    <property type="match status" value="1"/>
</dbReference>
<evidence type="ECO:0000256" key="5">
    <source>
        <dbReference type="ARBA" id="ARBA00022553"/>
    </source>
</evidence>
<feature type="domain" description="PAC" evidence="17">
    <location>
        <begin position="30"/>
        <end position="82"/>
    </location>
</feature>
<keyword evidence="6" id="KW-0716">Sensory transduction</keyword>
<evidence type="ECO:0000256" key="1">
    <source>
        <dbReference type="ARBA" id="ARBA00000085"/>
    </source>
</evidence>
<proteinExistence type="predicted"/>
<dbReference type="InterPro" id="IPR001610">
    <property type="entry name" value="PAC"/>
</dbReference>
<dbReference type="Pfam" id="PF07536">
    <property type="entry name" value="HWE_HK"/>
    <property type="match status" value="1"/>
</dbReference>
<dbReference type="GO" id="GO:0009881">
    <property type="term" value="F:photoreceptor activity"/>
    <property type="evidence" value="ECO:0007669"/>
    <property type="project" value="UniProtKB-KW"/>
</dbReference>
<accession>A0A6A8A1N9</accession>
<dbReference type="InterPro" id="IPR013655">
    <property type="entry name" value="PAS_fold_3"/>
</dbReference>
<name>A0A6A8A1N9_9HYPH</name>
<dbReference type="InterPro" id="IPR035965">
    <property type="entry name" value="PAS-like_dom_sf"/>
</dbReference>
<evidence type="ECO:0000256" key="12">
    <source>
        <dbReference type="ARBA" id="ARBA00022777"/>
    </source>
</evidence>
<dbReference type="Gene3D" id="3.30.450.20">
    <property type="entry name" value="PAS domain"/>
    <property type="match status" value="1"/>
</dbReference>
<sequence length="274" mass="29748">MQWQDAYLVPEDIPSIQAAIDQAIAEKNVVEFEHRVRQADGHIGWTLSRAVPVLDEQGSIIEWFGAATDITERKLAEQQQSVINREMSHRLKNTLPMVQAIAKQTLKPVTERAPVEALEKRVQALSSAHDILFDQYWHTAPIGSLIAATLQRLVPSERLHASGPEIAIGPKGALSLSLVLHELATNALKYGALSNDVGEVALTWSVVGGDDGEIFTLRWEESGGPPVQPPSGSGFGSKLIRMGLIGTGGVTVSYELPGFKAEMTAGLHQIQHTE</sequence>
<keyword evidence="5" id="KW-0597">Phosphoprotein</keyword>
<dbReference type="InterPro" id="IPR011102">
    <property type="entry name" value="Sig_transdc_His_kinase_HWE"/>
</dbReference>
<keyword evidence="4" id="KW-0600">Photoreceptor protein</keyword>
<dbReference type="PANTHER" id="PTHR41523:SF8">
    <property type="entry name" value="ETHYLENE RESPONSE SENSOR PROTEIN"/>
    <property type="match status" value="1"/>
</dbReference>
<comment type="caution">
    <text evidence="18">The sequence shown here is derived from an EMBL/GenBank/DDBJ whole genome shotgun (WGS) entry which is preliminary data.</text>
</comment>
<keyword evidence="19" id="KW-1185">Reference proteome</keyword>
<dbReference type="PROSITE" id="PS50113">
    <property type="entry name" value="PAC"/>
    <property type="match status" value="1"/>
</dbReference>
<keyword evidence="9" id="KW-0808">Transferase</keyword>
<evidence type="ECO:0000256" key="4">
    <source>
        <dbReference type="ARBA" id="ARBA00022543"/>
    </source>
</evidence>
<reference evidence="18 19" key="1">
    <citation type="submission" date="2019-11" db="EMBL/GenBank/DDBJ databases">
        <title>Genome analysis of Rhizobacterium cereale a novel genus and species isolated from maize roots in North Spain.</title>
        <authorList>
            <person name="Menendez E."/>
            <person name="Flores-Felix J.D."/>
            <person name="Ramirez-Bahena M.-H."/>
            <person name="Igual J.M."/>
            <person name="Garcia-Fraile P."/>
            <person name="Peix A."/>
            <person name="Velazquez E."/>
        </authorList>
    </citation>
    <scope>NUCLEOTIDE SEQUENCE [LARGE SCALE GENOMIC DNA]</scope>
    <source>
        <strain evidence="18 19">RZME27</strain>
    </source>
</reference>
<dbReference type="SMART" id="SM00086">
    <property type="entry name" value="PAC"/>
    <property type="match status" value="1"/>
</dbReference>
<keyword evidence="10" id="KW-0677">Repeat</keyword>
<dbReference type="PANTHER" id="PTHR41523">
    <property type="entry name" value="TWO-COMPONENT SYSTEM SENSOR PROTEIN"/>
    <property type="match status" value="1"/>
</dbReference>
<dbReference type="CDD" id="cd00130">
    <property type="entry name" value="PAS"/>
    <property type="match status" value="1"/>
</dbReference>
<dbReference type="AlphaFoldDB" id="A0A6A8A1N9"/>
<evidence type="ECO:0000256" key="3">
    <source>
        <dbReference type="ARBA" id="ARBA00021740"/>
    </source>
</evidence>
<dbReference type="InterPro" id="IPR036890">
    <property type="entry name" value="HATPase_C_sf"/>
</dbReference>
<keyword evidence="7" id="KW-0285">Flavoprotein</keyword>
<keyword evidence="8" id="KW-0288">FMN</keyword>
<keyword evidence="13" id="KW-0067">ATP-binding</keyword>
<keyword evidence="14" id="KW-0157">Chromophore</keyword>
<dbReference type="Gene3D" id="3.30.565.10">
    <property type="entry name" value="Histidine kinase-like ATPase, C-terminal domain"/>
    <property type="match status" value="1"/>
</dbReference>
<protein>
    <recommendedName>
        <fullName evidence="3">Blue-light-activated histidine kinase</fullName>
        <ecNumber evidence="2">2.7.13.3</ecNumber>
    </recommendedName>
</protein>
<dbReference type="GO" id="GO:0004673">
    <property type="term" value="F:protein histidine kinase activity"/>
    <property type="evidence" value="ECO:0007669"/>
    <property type="project" value="UniProtKB-EC"/>
</dbReference>
<organism evidence="18 19">
    <name type="scientific">Endobacterium cereale</name>
    <dbReference type="NCBI Taxonomy" id="2663029"/>
    <lineage>
        <taxon>Bacteria</taxon>
        <taxon>Pseudomonadati</taxon>
        <taxon>Pseudomonadota</taxon>
        <taxon>Alphaproteobacteria</taxon>
        <taxon>Hyphomicrobiales</taxon>
        <taxon>Rhizobiaceae</taxon>
        <taxon>Endobacterium</taxon>
    </lineage>
</organism>
<dbReference type="GO" id="GO:0005524">
    <property type="term" value="F:ATP binding"/>
    <property type="evidence" value="ECO:0007669"/>
    <property type="project" value="UniProtKB-KW"/>
</dbReference>
<evidence type="ECO:0000256" key="9">
    <source>
        <dbReference type="ARBA" id="ARBA00022679"/>
    </source>
</evidence>
<evidence type="ECO:0000313" key="18">
    <source>
        <dbReference type="EMBL" id="MQY44479.1"/>
    </source>
</evidence>
<evidence type="ECO:0000256" key="13">
    <source>
        <dbReference type="ARBA" id="ARBA00022840"/>
    </source>
</evidence>
<dbReference type="RefSeq" id="WP_153352053.1">
    <property type="nucleotide sequence ID" value="NZ_JAYKOO010000006.1"/>
</dbReference>
<comment type="catalytic activity">
    <reaction evidence="1">
        <text>ATP + protein L-histidine = ADP + protein N-phospho-L-histidine.</text>
        <dbReference type="EC" id="2.7.13.3"/>
    </reaction>
</comment>
<dbReference type="SUPFAM" id="SSF55785">
    <property type="entry name" value="PYP-like sensor domain (PAS domain)"/>
    <property type="match status" value="1"/>
</dbReference>
<evidence type="ECO:0000256" key="10">
    <source>
        <dbReference type="ARBA" id="ARBA00022737"/>
    </source>
</evidence>
<evidence type="ECO:0000313" key="19">
    <source>
        <dbReference type="Proteomes" id="UP000435138"/>
    </source>
</evidence>
<keyword evidence="16" id="KW-0675">Receptor</keyword>
<dbReference type="InterPro" id="IPR000014">
    <property type="entry name" value="PAS"/>
</dbReference>
<evidence type="ECO:0000256" key="6">
    <source>
        <dbReference type="ARBA" id="ARBA00022606"/>
    </source>
</evidence>
<dbReference type="EC" id="2.7.13.3" evidence="2"/>
<dbReference type="EMBL" id="WIXI01000020">
    <property type="protein sequence ID" value="MQY44479.1"/>
    <property type="molecule type" value="Genomic_DNA"/>
</dbReference>